<accession>A0AAV4FXN1</accession>
<dbReference type="EMBL" id="BMAT01011731">
    <property type="protein sequence ID" value="GFR78188.1"/>
    <property type="molecule type" value="Genomic_DNA"/>
</dbReference>
<reference evidence="2 3" key="1">
    <citation type="journal article" date="2021" name="Elife">
        <title>Chloroplast acquisition without the gene transfer in kleptoplastic sea slugs, Plakobranchus ocellatus.</title>
        <authorList>
            <person name="Maeda T."/>
            <person name="Takahashi S."/>
            <person name="Yoshida T."/>
            <person name="Shimamura S."/>
            <person name="Takaki Y."/>
            <person name="Nagai Y."/>
            <person name="Toyoda A."/>
            <person name="Suzuki Y."/>
            <person name="Arimoto A."/>
            <person name="Ishii H."/>
            <person name="Satoh N."/>
            <person name="Nishiyama T."/>
            <person name="Hasebe M."/>
            <person name="Maruyama T."/>
            <person name="Minagawa J."/>
            <person name="Obokata J."/>
            <person name="Shigenobu S."/>
        </authorList>
    </citation>
    <scope>NUCLEOTIDE SEQUENCE [LARGE SCALE GENOMIC DNA]</scope>
</reference>
<keyword evidence="1" id="KW-0812">Transmembrane</keyword>
<protein>
    <submittedName>
        <fullName evidence="2">Uncharacterized protein</fullName>
    </submittedName>
</protein>
<organism evidence="2 3">
    <name type="scientific">Elysia marginata</name>
    <dbReference type="NCBI Taxonomy" id="1093978"/>
    <lineage>
        <taxon>Eukaryota</taxon>
        <taxon>Metazoa</taxon>
        <taxon>Spiralia</taxon>
        <taxon>Lophotrochozoa</taxon>
        <taxon>Mollusca</taxon>
        <taxon>Gastropoda</taxon>
        <taxon>Heterobranchia</taxon>
        <taxon>Euthyneura</taxon>
        <taxon>Panpulmonata</taxon>
        <taxon>Sacoglossa</taxon>
        <taxon>Placobranchoidea</taxon>
        <taxon>Plakobranchidae</taxon>
        <taxon>Elysia</taxon>
    </lineage>
</organism>
<sequence>MANKFVTLAGAGILGLGCLFHIVGVSTNEWSTGDGASLGLWKVCSPTRCITIEEDSKPVIAIIICVAIYAAKIHKLIDEEQFGYSFGLTIAGGCLIFIGGIIAALSNLTSSGYYQL</sequence>
<gene>
    <name evidence="2" type="ORF">ElyMa_005844200</name>
</gene>
<comment type="caution">
    <text evidence="2">The sequence shown here is derived from an EMBL/GenBank/DDBJ whole genome shotgun (WGS) entry which is preliminary data.</text>
</comment>
<dbReference type="Proteomes" id="UP000762676">
    <property type="component" value="Unassembled WGS sequence"/>
</dbReference>
<proteinExistence type="predicted"/>
<keyword evidence="1" id="KW-0472">Membrane</keyword>
<keyword evidence="3" id="KW-1185">Reference proteome</keyword>
<keyword evidence="1" id="KW-1133">Transmembrane helix</keyword>
<evidence type="ECO:0000256" key="1">
    <source>
        <dbReference type="SAM" id="Phobius"/>
    </source>
</evidence>
<dbReference type="AlphaFoldDB" id="A0AAV4FXN1"/>
<feature type="transmembrane region" description="Helical" evidence="1">
    <location>
        <begin position="84"/>
        <end position="106"/>
    </location>
</feature>
<dbReference type="PROSITE" id="PS51257">
    <property type="entry name" value="PROKAR_LIPOPROTEIN"/>
    <property type="match status" value="1"/>
</dbReference>
<evidence type="ECO:0000313" key="2">
    <source>
        <dbReference type="EMBL" id="GFR78188.1"/>
    </source>
</evidence>
<feature type="transmembrane region" description="Helical" evidence="1">
    <location>
        <begin position="59"/>
        <end position="77"/>
    </location>
</feature>
<evidence type="ECO:0000313" key="3">
    <source>
        <dbReference type="Proteomes" id="UP000762676"/>
    </source>
</evidence>
<name>A0AAV4FXN1_9GAST</name>